<protein>
    <recommendedName>
        <fullName evidence="12">Aluminum-activated malate transporter</fullName>
    </recommendedName>
</protein>
<keyword evidence="4 9" id="KW-0812">Transmembrane</keyword>
<evidence type="ECO:0000313" key="10">
    <source>
        <dbReference type="EMBL" id="KAG9457959.1"/>
    </source>
</evidence>
<evidence type="ECO:0000256" key="6">
    <source>
        <dbReference type="ARBA" id="ARBA00023065"/>
    </source>
</evidence>
<proteinExistence type="inferred from homology"/>
<dbReference type="PANTHER" id="PTHR31086">
    <property type="entry name" value="ALUMINUM-ACTIVATED MALATE TRANSPORTER 10"/>
    <property type="match status" value="1"/>
</dbReference>
<evidence type="ECO:0000256" key="7">
    <source>
        <dbReference type="ARBA" id="ARBA00023136"/>
    </source>
</evidence>
<evidence type="ECO:0000256" key="8">
    <source>
        <dbReference type="ARBA" id="ARBA00023303"/>
    </source>
</evidence>
<evidence type="ECO:0008006" key="12">
    <source>
        <dbReference type="Google" id="ProtNLM"/>
    </source>
</evidence>
<dbReference type="AlphaFoldDB" id="A0AAV7FBL9"/>
<accession>A0AAV7FBL9</accession>
<feature type="transmembrane region" description="Helical" evidence="9">
    <location>
        <begin position="48"/>
        <end position="66"/>
    </location>
</feature>
<reference evidence="10 11" key="1">
    <citation type="submission" date="2021-07" db="EMBL/GenBank/DDBJ databases">
        <title>The Aristolochia fimbriata genome: insights into angiosperm evolution, floral development and chemical biosynthesis.</title>
        <authorList>
            <person name="Jiao Y."/>
        </authorList>
    </citation>
    <scope>NUCLEOTIDE SEQUENCE [LARGE SCALE GENOMIC DNA]</scope>
    <source>
        <strain evidence="10">IBCAS-2021</strain>
        <tissue evidence="10">Leaf</tissue>
    </source>
</reference>
<organism evidence="10 11">
    <name type="scientific">Aristolochia fimbriata</name>
    <name type="common">White veined hardy Dutchman's pipe vine</name>
    <dbReference type="NCBI Taxonomy" id="158543"/>
    <lineage>
        <taxon>Eukaryota</taxon>
        <taxon>Viridiplantae</taxon>
        <taxon>Streptophyta</taxon>
        <taxon>Embryophyta</taxon>
        <taxon>Tracheophyta</taxon>
        <taxon>Spermatophyta</taxon>
        <taxon>Magnoliopsida</taxon>
        <taxon>Magnoliidae</taxon>
        <taxon>Piperales</taxon>
        <taxon>Aristolochiaceae</taxon>
        <taxon>Aristolochia</taxon>
    </lineage>
</organism>
<comment type="caution">
    <text evidence="10">The sequence shown here is derived from an EMBL/GenBank/DDBJ whole genome shotgun (WGS) entry which is preliminary data.</text>
</comment>
<dbReference type="EMBL" id="JAINDJ010000002">
    <property type="protein sequence ID" value="KAG9457959.1"/>
    <property type="molecule type" value="Genomic_DNA"/>
</dbReference>
<feature type="transmembrane region" description="Helical" evidence="9">
    <location>
        <begin position="127"/>
        <end position="147"/>
    </location>
</feature>
<name>A0AAV7FBL9_ARIFI</name>
<evidence type="ECO:0000256" key="3">
    <source>
        <dbReference type="ARBA" id="ARBA00022448"/>
    </source>
</evidence>
<dbReference type="GO" id="GO:0015743">
    <property type="term" value="P:malate transport"/>
    <property type="evidence" value="ECO:0007669"/>
    <property type="project" value="InterPro"/>
</dbReference>
<feature type="transmembrane region" description="Helical" evidence="9">
    <location>
        <begin position="104"/>
        <end position="121"/>
    </location>
</feature>
<dbReference type="GO" id="GO:0034220">
    <property type="term" value="P:monoatomic ion transmembrane transport"/>
    <property type="evidence" value="ECO:0007669"/>
    <property type="project" value="UniProtKB-KW"/>
</dbReference>
<sequence>MESTVVHIRGDDEDHHPQKAKPSLFSAFCAKLSRIGSGEKDGYFSRPFIHSIKVGVALVFVSLLYLVRPLYDQVGDNAMWAIMTVVVMFEFYAGATLSKGLNRGMGTIMGGGLGCLAAFLARQVGEIPRAVTIGISVFFFGSLATYARMVPRVKQKFDYGALIFILTFNLIAVSGVRGEEIIKLTIDRLMTIAMGFTLCIFVSLMIFPIWASDELHRALVDKFDCLARSIEECLAEYFKPIDENSEASSKPSDCLSVLNSKAKDELLANFARWEPWHGKFGFFYPWNKYLQIAKLLRELAASVFTLRGVLSAHSQWSPVSSRLAIKEACEGLGTLLSFTLTELGDSVFNMRKYQTQESVGMKLHSTRQLLSLALSNSPVALKVENGNDAIGGGLLVTFVISLMDIADKVEALAKEIEDLGNAARFPSQ</sequence>
<evidence type="ECO:0000256" key="1">
    <source>
        <dbReference type="ARBA" id="ARBA00004141"/>
    </source>
</evidence>
<keyword evidence="11" id="KW-1185">Reference proteome</keyword>
<evidence type="ECO:0000256" key="5">
    <source>
        <dbReference type="ARBA" id="ARBA00022989"/>
    </source>
</evidence>
<evidence type="ECO:0000256" key="2">
    <source>
        <dbReference type="ARBA" id="ARBA00007079"/>
    </source>
</evidence>
<dbReference type="Pfam" id="PF11744">
    <property type="entry name" value="ALMT"/>
    <property type="match status" value="1"/>
</dbReference>
<keyword evidence="7 9" id="KW-0472">Membrane</keyword>
<keyword evidence="3" id="KW-0813">Transport</keyword>
<evidence type="ECO:0000313" key="11">
    <source>
        <dbReference type="Proteomes" id="UP000825729"/>
    </source>
</evidence>
<gene>
    <name evidence="10" type="ORF">H6P81_002467</name>
</gene>
<evidence type="ECO:0000256" key="9">
    <source>
        <dbReference type="SAM" id="Phobius"/>
    </source>
</evidence>
<feature type="transmembrane region" description="Helical" evidence="9">
    <location>
        <begin position="78"/>
        <end position="97"/>
    </location>
</feature>
<keyword evidence="5 9" id="KW-1133">Transmembrane helix</keyword>
<evidence type="ECO:0000256" key="4">
    <source>
        <dbReference type="ARBA" id="ARBA00022692"/>
    </source>
</evidence>
<keyword evidence="6" id="KW-0406">Ion transport</keyword>
<feature type="transmembrane region" description="Helical" evidence="9">
    <location>
        <begin position="159"/>
        <end position="177"/>
    </location>
</feature>
<dbReference type="Proteomes" id="UP000825729">
    <property type="component" value="Unassembled WGS sequence"/>
</dbReference>
<comment type="similarity">
    <text evidence="2">Belongs to the aromatic acid exporter (TC 2.A.85) family.</text>
</comment>
<dbReference type="InterPro" id="IPR020966">
    <property type="entry name" value="ALMT"/>
</dbReference>
<keyword evidence="8" id="KW-0407">Ion channel</keyword>
<comment type="subcellular location">
    <subcellularLocation>
        <location evidence="1">Membrane</location>
        <topology evidence="1">Multi-pass membrane protein</topology>
    </subcellularLocation>
</comment>
<feature type="transmembrane region" description="Helical" evidence="9">
    <location>
        <begin position="189"/>
        <end position="210"/>
    </location>
</feature>
<dbReference type="GO" id="GO:0016020">
    <property type="term" value="C:membrane"/>
    <property type="evidence" value="ECO:0007669"/>
    <property type="project" value="UniProtKB-SubCell"/>
</dbReference>